<dbReference type="Proteomes" id="UP000286392">
    <property type="component" value="Unassembled WGS sequence"/>
</dbReference>
<dbReference type="EMBL" id="JAKKWZ010000030">
    <property type="protein sequence ID" value="MCG0341153.1"/>
    <property type="molecule type" value="Genomic_DNA"/>
</dbReference>
<dbReference type="SUPFAM" id="SSF46955">
    <property type="entry name" value="Putative DNA-binding domain"/>
    <property type="match status" value="1"/>
</dbReference>
<evidence type="ECO:0000313" key="15">
    <source>
        <dbReference type="EMBL" id="MDB0854089.1"/>
    </source>
</evidence>
<evidence type="ECO:0000313" key="23">
    <source>
        <dbReference type="Proteomes" id="UP000285379"/>
    </source>
</evidence>
<reference evidence="14" key="11">
    <citation type="submission" date="2022-01" db="EMBL/GenBank/DDBJ databases">
        <authorList>
            <person name="Mingchao X."/>
        </authorList>
    </citation>
    <scope>NUCLEOTIDE SEQUENCE</scope>
    <source>
        <strain evidence="14">Bv4372</strain>
    </source>
</reference>
<reference evidence="17 32" key="7">
    <citation type="submission" date="2020-04" db="EMBL/GenBank/DDBJ databases">
        <authorList>
            <person name="Pieper L."/>
        </authorList>
    </citation>
    <scope>NUCLEOTIDE SEQUENCE [LARGE SCALE GENOMIC DNA]</scope>
    <source>
        <strain evidence="17 32">B33</strain>
    </source>
</reference>
<feature type="compositionally biased region" description="Basic and acidic residues" evidence="1">
    <location>
        <begin position="126"/>
        <end position="139"/>
    </location>
</feature>
<evidence type="ECO:0000313" key="7">
    <source>
        <dbReference type="EMBL" id="KAB6456476.1"/>
    </source>
</evidence>
<evidence type="ECO:0000313" key="18">
    <source>
        <dbReference type="EMBL" id="RGV06783.1"/>
    </source>
</evidence>
<reference evidence="17 32" key="8">
    <citation type="submission" date="2020-07" db="EMBL/GenBank/DDBJ databases">
        <title>Bacterial metabolism rescues the inhibition of intestinal drug absorption by food and drug additives.</title>
        <authorList>
            <person name="Zou L."/>
            <person name="Spanogiannopoulos P."/>
            <person name="Chien H.-C."/>
            <person name="Pieper L.M."/>
            <person name="Cai W."/>
            <person name="Khuri N."/>
            <person name="Pottel J."/>
            <person name="Vora B."/>
            <person name="Ni Z."/>
            <person name="Tsakalozou E."/>
            <person name="Zhang W."/>
            <person name="Shoichet B.K."/>
            <person name="Giacomini K.M."/>
            <person name="Turnbaugh P.J."/>
        </authorList>
    </citation>
    <scope>NUCLEOTIDE SEQUENCE [LARGE SCALE GENOMIC DNA]</scope>
    <source>
        <strain evidence="17 32">B33</strain>
    </source>
</reference>
<dbReference type="Proteomes" id="UP000095333">
    <property type="component" value="Unassembled WGS sequence"/>
</dbReference>
<sequence>MIPLDKETFEAYMERLLEQVEKVVGALDKKNKKPQNYLNGERLYDNQDVCLLLNISKRTLQRYRDNGLKYYTILHKTYYREKDLHEFIRRYFDGENVEKGKTKECNGDERIEGGMLSDDKDEPMEEDKPVDEGKLTEDA</sequence>
<evidence type="ECO:0000313" key="5">
    <source>
        <dbReference type="EMBL" id="KAB3853170.1"/>
    </source>
</evidence>
<dbReference type="EMBL" id="QROB01000017">
    <property type="protein sequence ID" value="RHK86614.1"/>
    <property type="molecule type" value="Genomic_DNA"/>
</dbReference>
<dbReference type="EMBL" id="CP013020">
    <property type="protein sequence ID" value="ALK84715.1"/>
    <property type="molecule type" value="Genomic_DNA"/>
</dbReference>
<dbReference type="EMBL" id="WDAX01000076">
    <property type="protein sequence ID" value="KAB6567013.1"/>
    <property type="molecule type" value="Genomic_DNA"/>
</dbReference>
<dbReference type="EMBL" id="JAWDHD010000010">
    <property type="protein sequence ID" value="MDU0248848.1"/>
    <property type="molecule type" value="Genomic_DNA"/>
</dbReference>
<dbReference type="EMBL" id="QRYT01000036">
    <property type="protein sequence ID" value="RGV06783.1"/>
    <property type="molecule type" value="Genomic_DNA"/>
</dbReference>
<dbReference type="EMBL" id="WDBY01000004">
    <property type="protein sequence ID" value="KAB6481013.1"/>
    <property type="molecule type" value="Genomic_DNA"/>
</dbReference>
<evidence type="ECO:0000313" key="25">
    <source>
        <dbReference type="Proteomes" id="UP000286392"/>
    </source>
</evidence>
<protein>
    <submittedName>
        <fullName evidence="4">DNA-binding protein</fullName>
    </submittedName>
    <submittedName>
        <fullName evidence="5">Helix-turn-helix domain-containing protein</fullName>
    </submittedName>
</protein>
<evidence type="ECO:0000313" key="31">
    <source>
        <dbReference type="Proteomes" id="UP000483142"/>
    </source>
</evidence>
<dbReference type="InterPro" id="IPR009061">
    <property type="entry name" value="DNA-bd_dom_put_sf"/>
</dbReference>
<dbReference type="EMBL" id="JABWDJ010000116">
    <property type="protein sequence ID" value="NVB75577.1"/>
    <property type="molecule type" value="Genomic_DNA"/>
</dbReference>
<proteinExistence type="predicted"/>
<dbReference type="PANTHER" id="PTHR34585:SF22">
    <property type="entry name" value="HELIX-TURN-HELIX DOMAIN-CONTAINING PROTEIN"/>
    <property type="match status" value="1"/>
</dbReference>
<name>A0A0P0M2N1_PHOVU</name>
<feature type="region of interest" description="Disordered" evidence="1">
    <location>
        <begin position="102"/>
        <end position="139"/>
    </location>
</feature>
<dbReference type="PANTHER" id="PTHR34585">
    <property type="match status" value="1"/>
</dbReference>
<feature type="domain" description="Helix-turn-helix" evidence="2">
    <location>
        <begin position="43"/>
        <end position="90"/>
    </location>
</feature>
<dbReference type="PATRIC" id="fig|821.40.peg.2532"/>
<reference evidence="23 24" key="4">
    <citation type="submission" date="2018-08" db="EMBL/GenBank/DDBJ databases">
        <title>A genome reference for cultivated species of the human gut microbiota.</title>
        <authorList>
            <person name="Zou Y."/>
            <person name="Xue W."/>
            <person name="Luo G."/>
        </authorList>
    </citation>
    <scope>NUCLEOTIDE SEQUENCE [LARGE SCALE GENOMIC DNA]</scope>
    <source>
        <strain evidence="19 24">AF12-25</strain>
        <strain evidence="18 23">AF14-8</strain>
        <strain evidence="20 25">AF39-8AT</strain>
    </source>
</reference>
<dbReference type="EMBL" id="WDBZ01000003">
    <property type="protein sequence ID" value="KAB6456476.1"/>
    <property type="molecule type" value="Genomic_DNA"/>
</dbReference>
<evidence type="ECO:0000313" key="10">
    <source>
        <dbReference type="EMBL" id="KAB6567013.1"/>
    </source>
</evidence>
<accession>A0A0P0M2N1</accession>
<dbReference type="Proteomes" id="UP001199363">
    <property type="component" value="Unassembled WGS sequence"/>
</dbReference>
<evidence type="ECO:0000313" key="13">
    <source>
        <dbReference type="EMBL" id="MCB7283352.1"/>
    </source>
</evidence>
<dbReference type="AlphaFoldDB" id="A0A0P0M2N1"/>
<dbReference type="Proteomes" id="UP001210999">
    <property type="component" value="Unassembled WGS sequence"/>
</dbReference>
<evidence type="ECO:0000313" key="3">
    <source>
        <dbReference type="EMBL" id="ALK84715.1"/>
    </source>
</evidence>
<evidence type="ECO:0000313" key="11">
    <source>
        <dbReference type="EMBL" id="MBU9139588.1"/>
    </source>
</evidence>
<dbReference type="Proteomes" id="UP000470332">
    <property type="component" value="Unassembled WGS sequence"/>
</dbReference>
<reference evidence="6 26" key="6">
    <citation type="submission" date="2019-10" db="EMBL/GenBank/DDBJ databases">
        <title>Genome Sequence and Assembly of iSURF_14.</title>
        <authorList>
            <person name="Wucher B.R."/>
            <person name="Ruoff K.L."/>
            <person name="Price C.E."/>
            <person name="Valls R.R."/>
            <person name="O'Toole G.A."/>
        </authorList>
    </citation>
    <scope>NUCLEOTIDE SEQUENCE [LARGE SCALE GENOMIC DNA]</scope>
    <source>
        <strain evidence="6 26">ANK132K_3B</strain>
    </source>
</reference>
<dbReference type="EMBL" id="JAHPYS010000025">
    <property type="protein sequence ID" value="MBU9139588.1"/>
    <property type="molecule type" value="Genomic_DNA"/>
</dbReference>
<evidence type="ECO:0000313" key="6">
    <source>
        <dbReference type="EMBL" id="KAB5434081.1"/>
    </source>
</evidence>
<dbReference type="Proteomes" id="UP000061587">
    <property type="component" value="Chromosome"/>
</dbReference>
<evidence type="ECO:0000313" key="22">
    <source>
        <dbReference type="Proteomes" id="UP000095333"/>
    </source>
</evidence>
<reference evidence="16" key="13">
    <citation type="submission" date="2023-10" db="EMBL/GenBank/DDBJ databases">
        <title>Genome of potential pathogenic bacteria in Crohn's disease.</title>
        <authorList>
            <person name="Rodriguez-Palacios A."/>
        </authorList>
    </citation>
    <scope>NUCLEOTIDE SEQUENCE</scope>
    <source>
        <strain evidence="16">CavFT-hAR107</strain>
    </source>
</reference>
<reference evidence="21" key="2">
    <citation type="submission" date="2015-10" db="EMBL/GenBank/DDBJ databases">
        <title>Extensive mobilome-driven genome diversification in gut-associated Bacteroides vulgatus mpk.</title>
        <authorList>
            <person name="Beier S."/>
            <person name="Lange A."/>
            <person name="Huson D.H."/>
            <person name="Frick J.-S."/>
            <person name="Autenrieth I.B."/>
        </authorList>
    </citation>
    <scope>NUCLEOTIDE SEQUENCE [LARGE SCALE GENOMIC DNA]</scope>
    <source>
        <strain evidence="21">mpk</strain>
    </source>
</reference>
<evidence type="ECO:0000313" key="28">
    <source>
        <dbReference type="Proteomes" id="UP000468344"/>
    </source>
</evidence>
<dbReference type="Proteomes" id="UP000758576">
    <property type="component" value="Unassembled WGS sequence"/>
</dbReference>
<dbReference type="EMBL" id="CYZI01000001">
    <property type="protein sequence ID" value="CUN41525.1"/>
    <property type="molecule type" value="Genomic_DNA"/>
</dbReference>
<dbReference type="GeneID" id="5303440"/>
<evidence type="ECO:0000313" key="12">
    <source>
        <dbReference type="EMBL" id="MBV3490652.1"/>
    </source>
</evidence>
<evidence type="ECO:0000313" key="24">
    <source>
        <dbReference type="Proteomes" id="UP000285469"/>
    </source>
</evidence>
<gene>
    <name evidence="3" type="ORF">BvMPK_2115</name>
    <name evidence="20" type="ORF">DW043_12280</name>
    <name evidence="19" type="ORF">DWV70_16540</name>
    <name evidence="18" type="ORF">DWW27_14620</name>
    <name evidence="4" type="ORF">ERS852457_00143</name>
    <name evidence="6" type="ORF">F9Z94_18425</name>
    <name evidence="5" type="ORF">GAS37_22170</name>
    <name evidence="10" type="ORF">GAY76_20585</name>
    <name evidence="9" type="ORF">GAY98_09550</name>
    <name evidence="8" type="ORF">GAZ06_02750</name>
    <name evidence="7" type="ORF">GAZ09_02010</name>
    <name evidence="17" type="ORF">HUV05_19015</name>
    <name evidence="12" type="ORF">KSX14_18930</name>
    <name evidence="11" type="ORF">KTG10_12715</name>
    <name evidence="14" type="ORF">L4X52_14335</name>
    <name evidence="13" type="ORF">LI282_20250</name>
    <name evidence="15" type="ORF">PL594_21610</name>
    <name evidence="16" type="ORF">RVY68_09190</name>
</gene>
<dbReference type="EMBL" id="WCXA01000077">
    <property type="protein sequence ID" value="KAB3853170.1"/>
    <property type="molecule type" value="Genomic_DNA"/>
</dbReference>
<evidence type="ECO:0000313" key="8">
    <source>
        <dbReference type="EMBL" id="KAB6481013.1"/>
    </source>
</evidence>
<evidence type="ECO:0000313" key="17">
    <source>
        <dbReference type="EMBL" id="NVB75577.1"/>
    </source>
</evidence>
<reference evidence="4 22" key="1">
    <citation type="submission" date="2015-09" db="EMBL/GenBank/DDBJ databases">
        <authorList>
            <consortium name="Pathogen Informatics"/>
        </authorList>
    </citation>
    <scope>NUCLEOTIDE SEQUENCE [LARGE SCALE GENOMIC DNA]</scope>
    <source>
        <strain evidence="4 22">2789STDY5834842</strain>
    </source>
</reference>
<dbReference type="RefSeq" id="WP_005847393.1">
    <property type="nucleotide sequence ID" value="NZ_BAABYE010000001.1"/>
</dbReference>
<dbReference type="Proteomes" id="UP001201179">
    <property type="component" value="Unassembled WGS sequence"/>
</dbReference>
<dbReference type="Proteomes" id="UP000469427">
    <property type="component" value="Unassembled WGS sequence"/>
</dbReference>
<dbReference type="Proteomes" id="UP000285379">
    <property type="component" value="Unassembled WGS sequence"/>
</dbReference>
<evidence type="ECO:0000313" key="4">
    <source>
        <dbReference type="EMBL" id="CUN41525.1"/>
    </source>
</evidence>
<keyword evidence="4" id="KW-0238">DNA-binding</keyword>
<evidence type="ECO:0000313" key="9">
    <source>
        <dbReference type="EMBL" id="KAB6526965.1"/>
    </source>
</evidence>
<reference evidence="13" key="10">
    <citation type="submission" date="2021-10" db="EMBL/GenBank/DDBJ databases">
        <title>Collection of gut derived symbiotic bacterial strains cultured from healthy donors.</title>
        <authorList>
            <person name="Lin H."/>
            <person name="Littmann E."/>
            <person name="Kohout C."/>
            <person name="Pamer E.G."/>
        </authorList>
    </citation>
    <scope>NUCLEOTIDE SEQUENCE</scope>
    <source>
        <strain evidence="13">DFI.1.167</strain>
    </source>
</reference>
<dbReference type="EMBL" id="JAHOGA010000071">
    <property type="protein sequence ID" value="MBV3490652.1"/>
    <property type="molecule type" value="Genomic_DNA"/>
</dbReference>
<dbReference type="InterPro" id="IPR041657">
    <property type="entry name" value="HTH_17"/>
</dbReference>
<dbReference type="GO" id="GO:0003677">
    <property type="term" value="F:DNA binding"/>
    <property type="evidence" value="ECO:0007669"/>
    <property type="project" value="UniProtKB-KW"/>
</dbReference>
<evidence type="ECO:0000313" key="16">
    <source>
        <dbReference type="EMBL" id="MDU0248848.1"/>
    </source>
</evidence>
<dbReference type="Pfam" id="PF12728">
    <property type="entry name" value="HTH_17"/>
    <property type="match status" value="1"/>
</dbReference>
<dbReference type="Proteomes" id="UP000462885">
    <property type="component" value="Unassembled WGS sequence"/>
</dbReference>
<dbReference type="EMBL" id="JAQKEI010000049">
    <property type="protein sequence ID" value="MDB0854089.1"/>
    <property type="molecule type" value="Genomic_DNA"/>
</dbReference>
<dbReference type="Proteomes" id="UP000483142">
    <property type="component" value="Unassembled WGS sequence"/>
</dbReference>
<evidence type="ECO:0000313" key="20">
    <source>
        <dbReference type="EMBL" id="RHK86614.1"/>
    </source>
</evidence>
<dbReference type="EMBL" id="JAJCQG010000101">
    <property type="protein sequence ID" value="MCB7283352.1"/>
    <property type="molecule type" value="Genomic_DNA"/>
</dbReference>
<reference evidence="15" key="12">
    <citation type="submission" date="2023-01" db="EMBL/GenBank/DDBJ databases">
        <title>Human gut microbiome strain richness.</title>
        <authorList>
            <person name="Chen-Liaw A."/>
        </authorList>
    </citation>
    <scope>NUCLEOTIDE SEQUENCE</scope>
    <source>
        <strain evidence="15">H9_m1001271B151109d0_201107</strain>
    </source>
</reference>
<feature type="compositionally biased region" description="Basic and acidic residues" evidence="1">
    <location>
        <begin position="102"/>
        <end position="112"/>
    </location>
</feature>
<dbReference type="EMBL" id="WCIF01000027">
    <property type="protein sequence ID" value="KAB5434081.1"/>
    <property type="molecule type" value="Genomic_DNA"/>
</dbReference>
<evidence type="ECO:0000256" key="1">
    <source>
        <dbReference type="SAM" id="MobiDB-lite"/>
    </source>
</evidence>
<dbReference type="OMA" id="WMERLMD"/>
<evidence type="ECO:0000313" key="14">
    <source>
        <dbReference type="EMBL" id="MCG0341153.1"/>
    </source>
</evidence>
<evidence type="ECO:0000313" key="32">
    <source>
        <dbReference type="Proteomes" id="UP000524321"/>
    </source>
</evidence>
<dbReference type="Proteomes" id="UP000736888">
    <property type="component" value="Unassembled WGS sequence"/>
</dbReference>
<dbReference type="Proteomes" id="UP000462922">
    <property type="component" value="Unassembled WGS sequence"/>
</dbReference>
<evidence type="ECO:0000313" key="29">
    <source>
        <dbReference type="Proteomes" id="UP000469427"/>
    </source>
</evidence>
<evidence type="ECO:0000313" key="21">
    <source>
        <dbReference type="Proteomes" id="UP000061587"/>
    </source>
</evidence>
<dbReference type="EMBL" id="QSAI01000034">
    <property type="protein sequence ID" value="RGW45933.1"/>
    <property type="molecule type" value="Genomic_DNA"/>
</dbReference>
<organism evidence="3 21">
    <name type="scientific">Phocaeicola vulgatus</name>
    <name type="common">Bacteroides vulgatus</name>
    <dbReference type="NCBI Taxonomy" id="821"/>
    <lineage>
        <taxon>Bacteria</taxon>
        <taxon>Pseudomonadati</taxon>
        <taxon>Bacteroidota</taxon>
        <taxon>Bacteroidia</taxon>
        <taxon>Bacteroidales</taxon>
        <taxon>Bacteroidaceae</taxon>
        <taxon>Phocaeicola</taxon>
    </lineage>
</organism>
<dbReference type="EMBL" id="WDBI01000012">
    <property type="protein sequence ID" value="KAB6526965.1"/>
    <property type="molecule type" value="Genomic_DNA"/>
</dbReference>
<dbReference type="Proteomes" id="UP000285469">
    <property type="component" value="Unassembled WGS sequence"/>
</dbReference>
<evidence type="ECO:0000313" key="27">
    <source>
        <dbReference type="Proteomes" id="UP000462922"/>
    </source>
</evidence>
<reference evidence="11" key="9">
    <citation type="submission" date="2021-06" db="EMBL/GenBank/DDBJ databases">
        <title>Collection of gut derived symbiotic bacterial strains cultured from healthy donors.</title>
        <authorList>
            <person name="Lin H."/>
            <person name="Littmann E."/>
            <person name="Pamer E.G."/>
        </authorList>
    </citation>
    <scope>NUCLEOTIDE SEQUENCE</scope>
    <source>
        <strain evidence="12">MSK.19.85</strain>
        <strain evidence="11">MSK.6.33</strain>
    </source>
</reference>
<evidence type="ECO:0000259" key="2">
    <source>
        <dbReference type="Pfam" id="PF12728"/>
    </source>
</evidence>
<dbReference type="Proteomes" id="UP000468344">
    <property type="component" value="Unassembled WGS sequence"/>
</dbReference>
<evidence type="ECO:0000313" key="26">
    <source>
        <dbReference type="Proteomes" id="UP000462885"/>
    </source>
</evidence>
<reference evidence="27 28" key="5">
    <citation type="journal article" date="2019" name="Nat. Med.">
        <title>A library of human gut bacterial isolates paired with longitudinal multiomics data enables mechanistic microbiome research.</title>
        <authorList>
            <person name="Poyet M."/>
            <person name="Groussin M."/>
            <person name="Gibbons S.M."/>
            <person name="Avila-Pacheco J."/>
            <person name="Jiang X."/>
            <person name="Kearney S.M."/>
            <person name="Perrotta A.R."/>
            <person name="Berdy B."/>
            <person name="Zhao S."/>
            <person name="Lieberman T.D."/>
            <person name="Swanson P.K."/>
            <person name="Smith M."/>
            <person name="Roesemann S."/>
            <person name="Alexander J.E."/>
            <person name="Rich S.A."/>
            <person name="Livny J."/>
            <person name="Vlamakis H."/>
            <person name="Clish C."/>
            <person name="Bullock K."/>
            <person name="Deik A."/>
            <person name="Scott J."/>
            <person name="Pierce K.A."/>
            <person name="Xavier R.J."/>
            <person name="Alm E.J."/>
        </authorList>
    </citation>
    <scope>NUCLEOTIDE SEQUENCE [LARGE SCALE GENOMIC DNA]</scope>
    <source>
        <strain evidence="10 27">BIOML-A110</strain>
        <strain evidence="9 29">BIOML-A122</strain>
        <strain evidence="8 28">BIOML-A140</strain>
        <strain evidence="7 31">BIOML-A141</strain>
        <strain evidence="5 30">BIOML-A9</strain>
    </source>
</reference>
<evidence type="ECO:0000313" key="19">
    <source>
        <dbReference type="EMBL" id="RGW45933.1"/>
    </source>
</evidence>
<dbReference type="Proteomes" id="UP001181258">
    <property type="component" value="Unassembled WGS sequence"/>
</dbReference>
<evidence type="ECO:0000313" key="30">
    <source>
        <dbReference type="Proteomes" id="UP000470332"/>
    </source>
</evidence>
<reference evidence="3 21" key="3">
    <citation type="journal article" date="2016" name="Genome Biol. Evol.">
        <title>Extensive mobilome-driven genome diversification in mouse gut-associated Bacteroides vulgatus mpk.</title>
        <authorList>
            <person name="Lange A."/>
            <person name="Beier S."/>
            <person name="Steimle A."/>
            <person name="Autenrieth I.B."/>
            <person name="Huson D.H."/>
            <person name="Frick J.S."/>
        </authorList>
    </citation>
    <scope>NUCLEOTIDE SEQUENCE [LARGE SCALE GENOMIC DNA]</scope>
    <source>
        <strain evidence="21">mpk</strain>
        <strain evidence="3">Mpk</strain>
    </source>
</reference>
<dbReference type="Proteomes" id="UP000524321">
    <property type="component" value="Unassembled WGS sequence"/>
</dbReference>